<comment type="subcellular location">
    <subcellularLocation>
        <location evidence="1 8">Nucleus</location>
    </subcellularLocation>
</comment>
<evidence type="ECO:0000256" key="5">
    <source>
        <dbReference type="ARBA" id="ARBA00023163"/>
    </source>
</evidence>
<comment type="caution">
    <text evidence="9">The sequence shown here is derived from an EMBL/GenBank/DDBJ whole genome shotgun (WGS) entry which is preliminary data.</text>
</comment>
<gene>
    <name evidence="9" type="ORF">V5N11_010923</name>
</gene>
<keyword evidence="10" id="KW-1185">Reference proteome</keyword>
<dbReference type="SUPFAM" id="SSF142897">
    <property type="entry name" value="TFB5-like"/>
    <property type="match status" value="1"/>
</dbReference>
<dbReference type="InterPro" id="IPR035935">
    <property type="entry name" value="TFB5-like_sf"/>
</dbReference>
<evidence type="ECO:0000256" key="2">
    <source>
        <dbReference type="ARBA" id="ARBA00007470"/>
    </source>
</evidence>
<dbReference type="PANTHER" id="PTHR28580:SF1">
    <property type="entry name" value="GENERAL TRANSCRIPTION FACTOR IIH SUBUNIT 5"/>
    <property type="match status" value="1"/>
</dbReference>
<dbReference type="GO" id="GO:0006281">
    <property type="term" value="P:DNA repair"/>
    <property type="evidence" value="ECO:0007669"/>
    <property type="project" value="UniProtKB-KW"/>
</dbReference>
<evidence type="ECO:0000256" key="1">
    <source>
        <dbReference type="ARBA" id="ARBA00004123"/>
    </source>
</evidence>
<keyword evidence="7 8" id="KW-0539">Nucleus</keyword>
<reference evidence="9 10" key="1">
    <citation type="submission" date="2024-04" db="EMBL/GenBank/DDBJ databases">
        <title>Genome assembly C_amara_ONT_v2.</title>
        <authorList>
            <person name="Yant L."/>
            <person name="Moore C."/>
            <person name="Slenker M."/>
        </authorList>
    </citation>
    <scope>NUCLEOTIDE SEQUENCE [LARGE SCALE GENOMIC DNA]</scope>
    <source>
        <tissue evidence="9">Leaf</tissue>
    </source>
</reference>
<keyword evidence="5 8" id="KW-0804">Transcription</keyword>
<dbReference type="Pfam" id="PF06331">
    <property type="entry name" value="Tfb5"/>
    <property type="match status" value="1"/>
</dbReference>
<dbReference type="GO" id="GO:0006367">
    <property type="term" value="P:transcription initiation at RNA polymerase II promoter"/>
    <property type="evidence" value="ECO:0007669"/>
    <property type="project" value="UniProtKB-UniRule"/>
</dbReference>
<name>A0ABD0ZM44_CARAN</name>
<evidence type="ECO:0000256" key="8">
    <source>
        <dbReference type="RuleBase" id="RU368032"/>
    </source>
</evidence>
<keyword evidence="6 8" id="KW-0234">DNA repair</keyword>
<evidence type="ECO:0000313" key="9">
    <source>
        <dbReference type="EMBL" id="KAL1187666.1"/>
    </source>
</evidence>
<dbReference type="GO" id="GO:0000439">
    <property type="term" value="C:transcription factor TFIIH core complex"/>
    <property type="evidence" value="ECO:0007669"/>
    <property type="project" value="UniProtKB-UniRule"/>
</dbReference>
<keyword evidence="3 8" id="KW-0227">DNA damage</keyword>
<proteinExistence type="inferred from homology"/>
<comment type="subunit">
    <text evidence="8">Component of the 7-subunit TFIIH core complex.</text>
</comment>
<protein>
    <recommendedName>
        <fullName evidence="8">General transcription and DNA repair factor IIH subunit TFB5</fullName>
    </recommendedName>
</protein>
<comment type="similarity">
    <text evidence="2 8">Belongs to the TFB5 family.</text>
</comment>
<dbReference type="SMART" id="SM01395">
    <property type="entry name" value="Tbf5"/>
    <property type="match status" value="1"/>
</dbReference>
<evidence type="ECO:0000256" key="6">
    <source>
        <dbReference type="ARBA" id="ARBA00023204"/>
    </source>
</evidence>
<dbReference type="PANTHER" id="PTHR28580">
    <property type="entry name" value="GENERAL TRANSCRIPTION FACTOR IIH SUBUNIT 5"/>
    <property type="match status" value="1"/>
</dbReference>
<dbReference type="EMBL" id="JBANAX010000942">
    <property type="protein sequence ID" value="KAL1187666.1"/>
    <property type="molecule type" value="Genomic_DNA"/>
</dbReference>
<comment type="function">
    <text evidence="8">In NER, TFIIH acts by opening DNA around the lesion to allow the excision of the damaged oligonucleotide and its replacement by a new DNA fragment. In transcription, TFIIH has an essential role in transcription initiation. When the pre-initiation complex (PIC) has been established, TFIIH is required for promoter opening and promoter escape.</text>
</comment>
<accession>A0ABD0ZM44</accession>
<dbReference type="Proteomes" id="UP001558713">
    <property type="component" value="Unassembled WGS sequence"/>
</dbReference>
<evidence type="ECO:0000256" key="4">
    <source>
        <dbReference type="ARBA" id="ARBA00023015"/>
    </source>
</evidence>
<keyword evidence="4 8" id="KW-0805">Transcription regulation</keyword>
<dbReference type="Gene3D" id="3.30.70.1220">
    <property type="entry name" value="TFB5-like"/>
    <property type="match status" value="1"/>
</dbReference>
<evidence type="ECO:0000256" key="7">
    <source>
        <dbReference type="ARBA" id="ARBA00023242"/>
    </source>
</evidence>
<organism evidence="9 10">
    <name type="scientific">Cardamine amara subsp. amara</name>
    <dbReference type="NCBI Taxonomy" id="228776"/>
    <lineage>
        <taxon>Eukaryota</taxon>
        <taxon>Viridiplantae</taxon>
        <taxon>Streptophyta</taxon>
        <taxon>Embryophyta</taxon>
        <taxon>Tracheophyta</taxon>
        <taxon>Spermatophyta</taxon>
        <taxon>Magnoliopsida</taxon>
        <taxon>eudicotyledons</taxon>
        <taxon>Gunneridae</taxon>
        <taxon>Pentapetalae</taxon>
        <taxon>rosids</taxon>
        <taxon>malvids</taxon>
        <taxon>Brassicales</taxon>
        <taxon>Brassicaceae</taxon>
        <taxon>Cardamineae</taxon>
        <taxon>Cardamine</taxon>
    </lineage>
</organism>
<dbReference type="AlphaFoldDB" id="A0ABD0ZM44"/>
<evidence type="ECO:0000256" key="3">
    <source>
        <dbReference type="ARBA" id="ARBA00022763"/>
    </source>
</evidence>
<sequence>MVNAIKGTFISCDVPMAQFITHLNNSLPSSEKFIIQVMELDTSTCMFVNPHAEEMIRSEVSKFRDLLSYGKAA</sequence>
<dbReference type="InterPro" id="IPR009400">
    <property type="entry name" value="TFIIH_TTDA/Tfb5"/>
</dbReference>
<evidence type="ECO:0000313" key="10">
    <source>
        <dbReference type="Proteomes" id="UP001558713"/>
    </source>
</evidence>